<gene>
    <name evidence="2" type="ORF">GDS87_12005</name>
</gene>
<evidence type="ECO:0000313" key="2">
    <source>
        <dbReference type="EMBL" id="QGG51628.1"/>
    </source>
</evidence>
<dbReference type="InterPro" id="IPR040607">
    <property type="entry name" value="ALP_N"/>
</dbReference>
<reference evidence="2 3" key="1">
    <citation type="submission" date="2019-11" db="EMBL/GenBank/DDBJ databases">
        <title>Whole Genome Sequencing and Comparative Genomic Analyses of Lysinibacillus pakistanensis LZH-9, a Halotolerant Strain with Excellent COD Removal Capability.</title>
        <authorList>
            <person name="Zhou H."/>
        </authorList>
    </citation>
    <scope>NUCLEOTIDE SEQUENCE [LARGE SCALE GENOMIC DNA]</scope>
    <source>
        <strain evidence="2 3">LZH-9</strain>
    </source>
</reference>
<dbReference type="Proteomes" id="UP000373269">
    <property type="component" value="Chromosome"/>
</dbReference>
<sequence length="286" mass="31471">MDKIILGIDAGNHKAKVVGPFGIDSFKTNVCDWFERDVEESFGPDDMEFEIDGRKGYAGTIAQYEDEFGDGTRYGDSKAHEDTKIRVLLAIHRYLSRYCPHIEQVSFVTGQPIKRHKQDEKEAIIAMLKGRHEIKVNGKIRKIAIDKVAVAPEGSGAFWAQPSDGVIRVIDIGSGTVNAATIIDKRHINSASTTFNFGVETVANKDDLQKIARGIVRNTTKLKWNKSDKLLICGGITEGIAPYIIEHYTNAEIINPTIHRGNGVTTLHPVFANAVGFYAVAKGAFG</sequence>
<evidence type="ECO:0000313" key="3">
    <source>
        <dbReference type="Proteomes" id="UP000373269"/>
    </source>
</evidence>
<dbReference type="SUPFAM" id="SSF53067">
    <property type="entry name" value="Actin-like ATPase domain"/>
    <property type="match status" value="1"/>
</dbReference>
<keyword evidence="3" id="KW-1185">Reference proteome</keyword>
<organism evidence="2 3">
    <name type="scientific">Lysinibacillus pakistanensis</name>
    <dbReference type="NCBI Taxonomy" id="759811"/>
    <lineage>
        <taxon>Bacteria</taxon>
        <taxon>Bacillati</taxon>
        <taxon>Bacillota</taxon>
        <taxon>Bacilli</taxon>
        <taxon>Bacillales</taxon>
        <taxon>Bacillaceae</taxon>
        <taxon>Lysinibacillus</taxon>
    </lineage>
</organism>
<dbReference type="RefSeq" id="WP_369595787.1">
    <property type="nucleotide sequence ID" value="NZ_CP045835.1"/>
</dbReference>
<dbReference type="Pfam" id="PF17989">
    <property type="entry name" value="ALP_N"/>
    <property type="match status" value="1"/>
</dbReference>
<accession>A0ABX6DDC2</accession>
<name>A0ABX6DDC2_9BACI</name>
<evidence type="ECO:0000259" key="1">
    <source>
        <dbReference type="Pfam" id="PF17989"/>
    </source>
</evidence>
<dbReference type="EMBL" id="CP045835">
    <property type="protein sequence ID" value="QGG51628.1"/>
    <property type="molecule type" value="Genomic_DNA"/>
</dbReference>
<protein>
    <recommendedName>
        <fullName evidence="1">Actin-like protein N-terminal domain-containing protein</fullName>
    </recommendedName>
</protein>
<dbReference type="Gene3D" id="3.30.420.40">
    <property type="match status" value="1"/>
</dbReference>
<proteinExistence type="predicted"/>
<dbReference type="CDD" id="cd10227">
    <property type="entry name" value="ASKHA_NBD_ParM-like"/>
    <property type="match status" value="1"/>
</dbReference>
<feature type="domain" description="Actin-like protein N-terminal" evidence="1">
    <location>
        <begin position="7"/>
        <end position="156"/>
    </location>
</feature>
<dbReference type="InterPro" id="IPR043129">
    <property type="entry name" value="ATPase_NBD"/>
</dbReference>